<sequence length="334" mass="37636">MTSLPDFLTIGAPKAGTTALHAALARHPGLFLSRVKEPKFFLTDGPPPTRGGPGDAQTYREHVWRREDYGALFGAAPPGTLTGESTPFYLYDLAAQRRIRAAIPGARLIVVLRDPVERAHSNWTHLWSAGLEPVGDMVRACEEEERRIAAGWAPFWHYRRIGRYGEQLAHLFTLFPREQVLVFRYRDLVDRPIDTLDRICRFLDVETGVITEVPRENVTAHPEPTGAHLLLSRALRTGAAVGRFLPSRLSGALTDPLERRLQQRARSRRPLTWEQRERLIGYFAEDVALLQQVTGEDFSDWLRPRERSGGLVGVRPAGQRQARNGRPHHSGEQA</sequence>
<name>A0A7W7S390_9ACTN</name>
<keyword evidence="1" id="KW-0808">Transferase</keyword>
<keyword evidence="4" id="KW-1185">Reference proteome</keyword>
<accession>A0A7W7S390</accession>
<dbReference type="InterPro" id="IPR037359">
    <property type="entry name" value="NST/OST"/>
</dbReference>
<dbReference type="GO" id="GO:0008146">
    <property type="term" value="F:sulfotransferase activity"/>
    <property type="evidence" value="ECO:0007669"/>
    <property type="project" value="InterPro"/>
</dbReference>
<dbReference type="PANTHER" id="PTHR10605:SF56">
    <property type="entry name" value="BIFUNCTIONAL HEPARAN SULFATE N-DEACETYLASE_N-SULFOTRANSFERASE"/>
    <property type="match status" value="1"/>
</dbReference>
<evidence type="ECO:0008006" key="5">
    <source>
        <dbReference type="Google" id="ProtNLM"/>
    </source>
</evidence>
<reference evidence="3 4" key="1">
    <citation type="submission" date="2020-08" db="EMBL/GenBank/DDBJ databases">
        <title>Sequencing the genomes of 1000 actinobacteria strains.</title>
        <authorList>
            <person name="Klenk H.-P."/>
        </authorList>
    </citation>
    <scope>NUCLEOTIDE SEQUENCE [LARGE SCALE GENOMIC DNA]</scope>
    <source>
        <strain evidence="3 4">DSM 43023</strain>
    </source>
</reference>
<dbReference type="EMBL" id="JACHJU010000004">
    <property type="protein sequence ID" value="MBB4943098.1"/>
    <property type="molecule type" value="Genomic_DNA"/>
</dbReference>
<gene>
    <name evidence="3" type="ORF">FHR32_007498</name>
</gene>
<proteinExistence type="predicted"/>
<dbReference type="Proteomes" id="UP000534286">
    <property type="component" value="Unassembled WGS sequence"/>
</dbReference>
<dbReference type="Gene3D" id="3.40.50.300">
    <property type="entry name" value="P-loop containing nucleotide triphosphate hydrolases"/>
    <property type="match status" value="1"/>
</dbReference>
<feature type="region of interest" description="Disordered" evidence="2">
    <location>
        <begin position="304"/>
        <end position="334"/>
    </location>
</feature>
<dbReference type="SUPFAM" id="SSF52540">
    <property type="entry name" value="P-loop containing nucleoside triphosphate hydrolases"/>
    <property type="match status" value="1"/>
</dbReference>
<comment type="caution">
    <text evidence="3">The sequence shown here is derived from an EMBL/GenBank/DDBJ whole genome shotgun (WGS) entry which is preliminary data.</text>
</comment>
<evidence type="ECO:0000256" key="2">
    <source>
        <dbReference type="SAM" id="MobiDB-lite"/>
    </source>
</evidence>
<dbReference type="RefSeq" id="WP_184758983.1">
    <property type="nucleotide sequence ID" value="NZ_BAABEK010000023.1"/>
</dbReference>
<dbReference type="Pfam" id="PF13469">
    <property type="entry name" value="Sulfotransfer_3"/>
    <property type="match status" value="1"/>
</dbReference>
<dbReference type="AlphaFoldDB" id="A0A7W7S390"/>
<evidence type="ECO:0000256" key="1">
    <source>
        <dbReference type="ARBA" id="ARBA00022679"/>
    </source>
</evidence>
<evidence type="ECO:0000313" key="3">
    <source>
        <dbReference type="EMBL" id="MBB4943098.1"/>
    </source>
</evidence>
<dbReference type="PANTHER" id="PTHR10605">
    <property type="entry name" value="HEPARAN SULFATE SULFOTRANSFERASE"/>
    <property type="match status" value="1"/>
</dbReference>
<protein>
    <recommendedName>
        <fullName evidence="5">Sulfotransferase</fullName>
    </recommendedName>
</protein>
<evidence type="ECO:0000313" key="4">
    <source>
        <dbReference type="Proteomes" id="UP000534286"/>
    </source>
</evidence>
<organism evidence="3 4">
    <name type="scientific">Streptosporangium album</name>
    <dbReference type="NCBI Taxonomy" id="47479"/>
    <lineage>
        <taxon>Bacteria</taxon>
        <taxon>Bacillati</taxon>
        <taxon>Actinomycetota</taxon>
        <taxon>Actinomycetes</taxon>
        <taxon>Streptosporangiales</taxon>
        <taxon>Streptosporangiaceae</taxon>
        <taxon>Streptosporangium</taxon>
    </lineage>
</organism>
<dbReference type="InterPro" id="IPR027417">
    <property type="entry name" value="P-loop_NTPase"/>
</dbReference>